<proteinExistence type="inferred from homology"/>
<dbReference type="InterPro" id="IPR036250">
    <property type="entry name" value="AcylCo_DH-like_C"/>
</dbReference>
<dbReference type="InterPro" id="IPR009075">
    <property type="entry name" value="AcylCo_DH/oxidase_C"/>
</dbReference>
<evidence type="ECO:0008006" key="11">
    <source>
        <dbReference type="Google" id="ProtNLM"/>
    </source>
</evidence>
<protein>
    <recommendedName>
        <fullName evidence="11">Acyl-CoA dehydrogenase</fullName>
    </recommendedName>
</protein>
<keyword evidence="4 5" id="KW-0274">FAD</keyword>
<dbReference type="Gene3D" id="2.40.110.10">
    <property type="entry name" value="Butyryl-CoA Dehydrogenase, subunit A, domain 2"/>
    <property type="match status" value="1"/>
</dbReference>
<reference evidence="9 10" key="1">
    <citation type="submission" date="2016-03" db="EMBL/GenBank/DDBJ databases">
        <title>Niastella vici sp. nov., isolated from farmland soil.</title>
        <authorList>
            <person name="Chen L."/>
            <person name="Wang D."/>
            <person name="Yang S."/>
            <person name="Wang G."/>
        </authorList>
    </citation>
    <scope>NUCLEOTIDE SEQUENCE [LARGE SCALE GENOMIC DNA]</scope>
    <source>
        <strain evidence="9 10">DJ57</strain>
    </source>
</reference>
<evidence type="ECO:0000256" key="3">
    <source>
        <dbReference type="ARBA" id="ARBA00022630"/>
    </source>
</evidence>
<dbReference type="SUPFAM" id="SSF56645">
    <property type="entry name" value="Acyl-CoA dehydrogenase NM domain-like"/>
    <property type="match status" value="1"/>
</dbReference>
<comment type="similarity">
    <text evidence="2 5">Belongs to the acyl-CoA dehydrogenase family.</text>
</comment>
<dbReference type="Pfam" id="PF02771">
    <property type="entry name" value="Acyl-CoA_dh_N"/>
    <property type="match status" value="1"/>
</dbReference>
<dbReference type="Gene3D" id="1.10.540.10">
    <property type="entry name" value="Acyl-CoA dehydrogenase/oxidase, N-terminal domain"/>
    <property type="match status" value="1"/>
</dbReference>
<evidence type="ECO:0000256" key="5">
    <source>
        <dbReference type="RuleBase" id="RU362125"/>
    </source>
</evidence>
<evidence type="ECO:0000256" key="1">
    <source>
        <dbReference type="ARBA" id="ARBA00001974"/>
    </source>
</evidence>
<evidence type="ECO:0000259" key="7">
    <source>
        <dbReference type="Pfam" id="PF02770"/>
    </source>
</evidence>
<dbReference type="InterPro" id="IPR013786">
    <property type="entry name" value="AcylCoA_DH/ox_N"/>
</dbReference>
<comment type="caution">
    <text evidence="9">The sequence shown here is derived from an EMBL/GenBank/DDBJ whole genome shotgun (WGS) entry which is preliminary data.</text>
</comment>
<dbReference type="PANTHER" id="PTHR43884:SF12">
    <property type="entry name" value="ISOVALERYL-COA DEHYDROGENASE, MITOCHONDRIAL-RELATED"/>
    <property type="match status" value="1"/>
</dbReference>
<keyword evidence="5" id="KW-0560">Oxidoreductase</keyword>
<dbReference type="Proteomes" id="UP000192796">
    <property type="component" value="Unassembled WGS sequence"/>
</dbReference>
<name>A0A1V9FS08_9BACT</name>
<dbReference type="InterPro" id="IPR006091">
    <property type="entry name" value="Acyl-CoA_Oxase/DH_mid-dom"/>
</dbReference>
<dbReference type="SUPFAM" id="SSF47203">
    <property type="entry name" value="Acyl-CoA dehydrogenase C-terminal domain-like"/>
    <property type="match status" value="1"/>
</dbReference>
<evidence type="ECO:0000259" key="8">
    <source>
        <dbReference type="Pfam" id="PF02771"/>
    </source>
</evidence>
<sequence>MIHLLNDQQLERYSTFKQFVDKYVSPFAEEWEHEQRIPHNVLKQCGKAGFIGGILPQQYGGGEWDNITFGLLNEAFGRASSSLTGLFTVQAMVAVCILKWGTSAQKNQWLPRISAGEQIASFALTEPAGGSNIQFIETSFSLQDDDMVINGQKKWITFSEYADIFLVFGKLNGQLPVACIVERNTPGIHIEPIKDMMGFRASHLSEITFQNCRVPQWNVIGRPGFGLSCVANLGLHYGRISTAWSAAGLMRACVEESIAYSKKRMIGKKLLHSLESVKSVIADMCTRQEAVSLLCWQASYLEDKHSPQAIEKAIMAKLMASVEAVQASGNAVQMQGAAGCRENTRVARCYRDSKIMEIIEGTTQVCKNALGDTLL</sequence>
<dbReference type="GO" id="GO:0050660">
    <property type="term" value="F:flavin adenine dinucleotide binding"/>
    <property type="evidence" value="ECO:0007669"/>
    <property type="project" value="InterPro"/>
</dbReference>
<dbReference type="Gene3D" id="1.20.140.10">
    <property type="entry name" value="Butyryl-CoA Dehydrogenase, subunit A, domain 3"/>
    <property type="match status" value="1"/>
</dbReference>
<accession>A0A1V9FS08</accession>
<keyword evidence="3 5" id="KW-0285">Flavoprotein</keyword>
<dbReference type="Pfam" id="PF02770">
    <property type="entry name" value="Acyl-CoA_dh_M"/>
    <property type="match status" value="1"/>
</dbReference>
<dbReference type="STRING" id="1703345.A3860_05160"/>
<feature type="domain" description="Acyl-CoA dehydrogenase/oxidase C-terminal" evidence="6">
    <location>
        <begin position="230"/>
        <end position="374"/>
    </location>
</feature>
<feature type="domain" description="Acyl-CoA oxidase/dehydrogenase middle" evidence="7">
    <location>
        <begin position="121"/>
        <end position="212"/>
    </location>
</feature>
<gene>
    <name evidence="9" type="ORF">A3860_05160</name>
</gene>
<dbReference type="InterPro" id="IPR046373">
    <property type="entry name" value="Acyl-CoA_Oxase/DH_mid-dom_sf"/>
</dbReference>
<comment type="cofactor">
    <cofactor evidence="1 5">
        <name>FAD</name>
        <dbReference type="ChEBI" id="CHEBI:57692"/>
    </cofactor>
</comment>
<dbReference type="AlphaFoldDB" id="A0A1V9FS08"/>
<evidence type="ECO:0000313" key="9">
    <source>
        <dbReference type="EMBL" id="OQP61108.1"/>
    </source>
</evidence>
<dbReference type="InterPro" id="IPR037069">
    <property type="entry name" value="AcylCoA_DH/ox_N_sf"/>
</dbReference>
<dbReference type="InterPro" id="IPR009100">
    <property type="entry name" value="AcylCoA_DH/oxidase_NM_dom_sf"/>
</dbReference>
<evidence type="ECO:0000256" key="4">
    <source>
        <dbReference type="ARBA" id="ARBA00022827"/>
    </source>
</evidence>
<dbReference type="Pfam" id="PF00441">
    <property type="entry name" value="Acyl-CoA_dh_1"/>
    <property type="match status" value="1"/>
</dbReference>
<evidence type="ECO:0000259" key="6">
    <source>
        <dbReference type="Pfam" id="PF00441"/>
    </source>
</evidence>
<dbReference type="GO" id="GO:0003995">
    <property type="term" value="F:acyl-CoA dehydrogenase activity"/>
    <property type="evidence" value="ECO:0007669"/>
    <property type="project" value="TreeGrafter"/>
</dbReference>
<dbReference type="PANTHER" id="PTHR43884">
    <property type="entry name" value="ACYL-COA DEHYDROGENASE"/>
    <property type="match status" value="1"/>
</dbReference>
<evidence type="ECO:0000313" key="10">
    <source>
        <dbReference type="Proteomes" id="UP000192796"/>
    </source>
</evidence>
<evidence type="ECO:0000256" key="2">
    <source>
        <dbReference type="ARBA" id="ARBA00009347"/>
    </source>
</evidence>
<keyword evidence="10" id="KW-1185">Reference proteome</keyword>
<organism evidence="9 10">
    <name type="scientific">Niastella vici</name>
    <dbReference type="NCBI Taxonomy" id="1703345"/>
    <lineage>
        <taxon>Bacteria</taxon>
        <taxon>Pseudomonadati</taxon>
        <taxon>Bacteroidota</taxon>
        <taxon>Chitinophagia</taxon>
        <taxon>Chitinophagales</taxon>
        <taxon>Chitinophagaceae</taxon>
        <taxon>Niastella</taxon>
    </lineage>
</organism>
<dbReference type="EMBL" id="LVYD01000058">
    <property type="protein sequence ID" value="OQP61108.1"/>
    <property type="molecule type" value="Genomic_DNA"/>
</dbReference>
<feature type="domain" description="Acyl-CoA dehydrogenase/oxidase N-terminal" evidence="8">
    <location>
        <begin position="8"/>
        <end position="117"/>
    </location>
</feature>
<dbReference type="OrthoDB" id="9802867at2"/>
<dbReference type="RefSeq" id="WP_081151409.1">
    <property type="nucleotide sequence ID" value="NZ_LVYD01000058.1"/>
</dbReference>